<sequence>MLKKLYACADQELRGGRQFSQYFLKSKKYLTALHISIKDSQKYSQIGQRQPKTAMDSH</sequence>
<name>A0A653C4A1_CALMS</name>
<dbReference type="EMBL" id="CAACVG010006918">
    <property type="protein sequence ID" value="VEN42552.1"/>
    <property type="molecule type" value="Genomic_DNA"/>
</dbReference>
<evidence type="ECO:0000313" key="1">
    <source>
        <dbReference type="EMBL" id="VEN42552.1"/>
    </source>
</evidence>
<keyword evidence="2" id="KW-1185">Reference proteome</keyword>
<dbReference type="Proteomes" id="UP000410492">
    <property type="component" value="Unassembled WGS sequence"/>
</dbReference>
<organism evidence="1 2">
    <name type="scientific">Callosobruchus maculatus</name>
    <name type="common">Southern cowpea weevil</name>
    <name type="synonym">Pulse bruchid</name>
    <dbReference type="NCBI Taxonomy" id="64391"/>
    <lineage>
        <taxon>Eukaryota</taxon>
        <taxon>Metazoa</taxon>
        <taxon>Ecdysozoa</taxon>
        <taxon>Arthropoda</taxon>
        <taxon>Hexapoda</taxon>
        <taxon>Insecta</taxon>
        <taxon>Pterygota</taxon>
        <taxon>Neoptera</taxon>
        <taxon>Endopterygota</taxon>
        <taxon>Coleoptera</taxon>
        <taxon>Polyphaga</taxon>
        <taxon>Cucujiformia</taxon>
        <taxon>Chrysomeloidea</taxon>
        <taxon>Chrysomelidae</taxon>
        <taxon>Bruchinae</taxon>
        <taxon>Bruchini</taxon>
        <taxon>Callosobruchus</taxon>
    </lineage>
</organism>
<accession>A0A653C4A1</accession>
<gene>
    <name evidence="1" type="ORF">CALMAC_LOCUS5996</name>
</gene>
<dbReference type="AlphaFoldDB" id="A0A653C4A1"/>
<proteinExistence type="predicted"/>
<evidence type="ECO:0000313" key="2">
    <source>
        <dbReference type="Proteomes" id="UP000410492"/>
    </source>
</evidence>
<protein>
    <submittedName>
        <fullName evidence="1">Uncharacterized protein</fullName>
    </submittedName>
</protein>
<reference evidence="1 2" key="1">
    <citation type="submission" date="2019-01" db="EMBL/GenBank/DDBJ databases">
        <authorList>
            <person name="Sayadi A."/>
        </authorList>
    </citation>
    <scope>NUCLEOTIDE SEQUENCE [LARGE SCALE GENOMIC DNA]</scope>
</reference>